<dbReference type="AlphaFoldDB" id="A0A8T0PQN5"/>
<accession>A0A8T0PQN5</accession>
<evidence type="ECO:0000313" key="1">
    <source>
        <dbReference type="EMBL" id="KAG2564000.1"/>
    </source>
</evidence>
<proteinExistence type="predicted"/>
<name>A0A8T0PQN5_PANVG</name>
<organism evidence="1 2">
    <name type="scientific">Panicum virgatum</name>
    <name type="common">Blackwell switchgrass</name>
    <dbReference type="NCBI Taxonomy" id="38727"/>
    <lineage>
        <taxon>Eukaryota</taxon>
        <taxon>Viridiplantae</taxon>
        <taxon>Streptophyta</taxon>
        <taxon>Embryophyta</taxon>
        <taxon>Tracheophyta</taxon>
        <taxon>Spermatophyta</taxon>
        <taxon>Magnoliopsida</taxon>
        <taxon>Liliopsida</taxon>
        <taxon>Poales</taxon>
        <taxon>Poaceae</taxon>
        <taxon>PACMAD clade</taxon>
        <taxon>Panicoideae</taxon>
        <taxon>Panicodae</taxon>
        <taxon>Paniceae</taxon>
        <taxon>Panicinae</taxon>
        <taxon>Panicum</taxon>
        <taxon>Panicum sect. Hiantes</taxon>
    </lineage>
</organism>
<reference evidence="1" key="1">
    <citation type="submission" date="2020-05" db="EMBL/GenBank/DDBJ databases">
        <title>WGS assembly of Panicum virgatum.</title>
        <authorList>
            <person name="Lovell J.T."/>
            <person name="Jenkins J."/>
            <person name="Shu S."/>
            <person name="Juenger T.E."/>
            <person name="Schmutz J."/>
        </authorList>
    </citation>
    <scope>NUCLEOTIDE SEQUENCE</scope>
    <source>
        <strain evidence="1">AP13</strain>
    </source>
</reference>
<gene>
    <name evidence="1" type="ORF">PVAP13_8KG335202</name>
</gene>
<comment type="caution">
    <text evidence="1">The sequence shown here is derived from an EMBL/GenBank/DDBJ whole genome shotgun (WGS) entry which is preliminary data.</text>
</comment>
<protein>
    <submittedName>
        <fullName evidence="1">Uncharacterized protein</fullName>
    </submittedName>
</protein>
<keyword evidence="2" id="KW-1185">Reference proteome</keyword>
<evidence type="ECO:0000313" key="2">
    <source>
        <dbReference type="Proteomes" id="UP000823388"/>
    </source>
</evidence>
<dbReference type="Proteomes" id="UP000823388">
    <property type="component" value="Chromosome 8K"/>
</dbReference>
<dbReference type="EMBL" id="CM029051">
    <property type="protein sequence ID" value="KAG2564000.1"/>
    <property type="molecule type" value="Genomic_DNA"/>
</dbReference>
<sequence length="74" mass="8473">MPRCGLASIPVPSAQSRGKHVRDYHDQRTVIHAPDSPGYFGAFLMLHQFSLLCLRCKFLHHFIVASFPWVLDDH</sequence>